<dbReference type="Proteomes" id="UP000821845">
    <property type="component" value="Chromosome 11"/>
</dbReference>
<dbReference type="EMBL" id="CM023491">
    <property type="protein sequence ID" value="KAH6941170.1"/>
    <property type="molecule type" value="Genomic_DNA"/>
</dbReference>
<proteinExistence type="predicted"/>
<gene>
    <name evidence="1" type="ORF">HPB50_014589</name>
</gene>
<accession>A0ACB7T2L8</accession>
<organism evidence="1 2">
    <name type="scientific">Hyalomma asiaticum</name>
    <name type="common">Tick</name>
    <dbReference type="NCBI Taxonomy" id="266040"/>
    <lineage>
        <taxon>Eukaryota</taxon>
        <taxon>Metazoa</taxon>
        <taxon>Ecdysozoa</taxon>
        <taxon>Arthropoda</taxon>
        <taxon>Chelicerata</taxon>
        <taxon>Arachnida</taxon>
        <taxon>Acari</taxon>
        <taxon>Parasitiformes</taxon>
        <taxon>Ixodida</taxon>
        <taxon>Ixodoidea</taxon>
        <taxon>Ixodidae</taxon>
        <taxon>Hyalomminae</taxon>
        <taxon>Hyalomma</taxon>
    </lineage>
</organism>
<keyword evidence="2" id="KW-1185">Reference proteome</keyword>
<sequence length="208" mass="23994">MEKGRPHIRLSRSDRSLAYKDALRVLEVMFDDRLLFYNHADYLREKTELMIATIGSLAQMQGGYLRPERRPYIAMCSSRGSRRRFGGANYADCRPSFRVVSLQRHVLLGLLGAFRTTRTTAQQVLINAPPITLELEQVNSEFNLIVIWKWMSYQGVSLYPDEILPIVDPWQDHSAARITFGFRQLTQDGPRRITRAPEIHVYTDGSFS</sequence>
<reference evidence="1" key="1">
    <citation type="submission" date="2020-05" db="EMBL/GenBank/DDBJ databases">
        <title>Large-scale comparative analyses of tick genomes elucidate their genetic diversity and vector capacities.</title>
        <authorList>
            <person name="Jia N."/>
            <person name="Wang J."/>
            <person name="Shi W."/>
            <person name="Du L."/>
            <person name="Sun Y."/>
            <person name="Zhan W."/>
            <person name="Jiang J."/>
            <person name="Wang Q."/>
            <person name="Zhang B."/>
            <person name="Ji P."/>
            <person name="Sakyi L.B."/>
            <person name="Cui X."/>
            <person name="Yuan T."/>
            <person name="Jiang B."/>
            <person name="Yang W."/>
            <person name="Lam T.T.-Y."/>
            <person name="Chang Q."/>
            <person name="Ding S."/>
            <person name="Wang X."/>
            <person name="Zhu J."/>
            <person name="Ruan X."/>
            <person name="Zhao L."/>
            <person name="Wei J."/>
            <person name="Que T."/>
            <person name="Du C."/>
            <person name="Cheng J."/>
            <person name="Dai P."/>
            <person name="Han X."/>
            <person name="Huang E."/>
            <person name="Gao Y."/>
            <person name="Liu J."/>
            <person name="Shao H."/>
            <person name="Ye R."/>
            <person name="Li L."/>
            <person name="Wei W."/>
            <person name="Wang X."/>
            <person name="Wang C."/>
            <person name="Yang T."/>
            <person name="Huo Q."/>
            <person name="Li W."/>
            <person name="Guo W."/>
            <person name="Chen H."/>
            <person name="Zhou L."/>
            <person name="Ni X."/>
            <person name="Tian J."/>
            <person name="Zhou Y."/>
            <person name="Sheng Y."/>
            <person name="Liu T."/>
            <person name="Pan Y."/>
            <person name="Xia L."/>
            <person name="Li J."/>
            <person name="Zhao F."/>
            <person name="Cao W."/>
        </authorList>
    </citation>
    <scope>NUCLEOTIDE SEQUENCE</scope>
    <source>
        <strain evidence="1">Hyas-2018</strain>
    </source>
</reference>
<evidence type="ECO:0000313" key="1">
    <source>
        <dbReference type="EMBL" id="KAH6941170.1"/>
    </source>
</evidence>
<protein>
    <submittedName>
        <fullName evidence="1">Uncharacterized protein</fullName>
    </submittedName>
</protein>
<name>A0ACB7T2L8_HYAAI</name>
<evidence type="ECO:0000313" key="2">
    <source>
        <dbReference type="Proteomes" id="UP000821845"/>
    </source>
</evidence>
<comment type="caution">
    <text evidence="1">The sequence shown here is derived from an EMBL/GenBank/DDBJ whole genome shotgun (WGS) entry which is preliminary data.</text>
</comment>